<dbReference type="PANTHER" id="PTHR11409">
    <property type="entry name" value="ADENOSINE DEAMINASE"/>
    <property type="match status" value="1"/>
</dbReference>
<dbReference type="FunFam" id="3.20.20.140:FF:000020">
    <property type="entry name" value="Adenosine deaminase"/>
    <property type="match status" value="1"/>
</dbReference>
<keyword evidence="6" id="KW-0862">Zinc</keyword>
<dbReference type="InterPro" id="IPR001365">
    <property type="entry name" value="A_deaminase_dom"/>
</dbReference>
<dbReference type="InterPro" id="IPR006330">
    <property type="entry name" value="Ado/ade_deaminase"/>
</dbReference>
<evidence type="ECO:0000256" key="6">
    <source>
        <dbReference type="ARBA" id="ARBA00022833"/>
    </source>
</evidence>
<evidence type="ECO:0000256" key="2">
    <source>
        <dbReference type="ARBA" id="ARBA00006676"/>
    </source>
</evidence>
<dbReference type="InterPro" id="IPR032466">
    <property type="entry name" value="Metal_Hydrolase"/>
</dbReference>
<dbReference type="GO" id="GO:0006154">
    <property type="term" value="P:adenosine catabolic process"/>
    <property type="evidence" value="ECO:0007669"/>
    <property type="project" value="TreeGrafter"/>
</dbReference>
<gene>
    <name evidence="8" type="ORF">UFOPK3554_00306</name>
</gene>
<dbReference type="EC" id="3.5.4.4" evidence="3"/>
<dbReference type="GO" id="GO:0046103">
    <property type="term" value="P:inosine biosynthetic process"/>
    <property type="evidence" value="ECO:0007669"/>
    <property type="project" value="TreeGrafter"/>
</dbReference>
<dbReference type="Pfam" id="PF00962">
    <property type="entry name" value="A_deaminase"/>
    <property type="match status" value="1"/>
</dbReference>
<keyword evidence="5" id="KW-0378">Hydrolase</keyword>
<protein>
    <recommendedName>
        <fullName evidence="3">adenosine deaminase</fullName>
        <ecNumber evidence="3">3.5.4.4</ecNumber>
    </recommendedName>
</protein>
<dbReference type="Gene3D" id="3.20.20.140">
    <property type="entry name" value="Metal-dependent hydrolases"/>
    <property type="match status" value="1"/>
</dbReference>
<dbReference type="GO" id="GO:0004000">
    <property type="term" value="F:adenosine deaminase activity"/>
    <property type="evidence" value="ECO:0007669"/>
    <property type="project" value="UniProtKB-ARBA"/>
</dbReference>
<sequence>MTSPVTPTRLNAAQIAIAPKVLLHDHLDGGLRAQSMIDMANESGYTKLPFMDADLLSHWYEDSCNSGSLELYLETFTHTIALMQTSEQIIRVARECVIDLANSGVVYAEVRGAPELFTLKDLDLPGVIDATIEGFKQGMEEVAHAGKKIRVESILCAMRQNNLSMAVAEEVVRYKGRGVVGFDIAGPEDGFPPSQHLAAFNYLRENNAHYTIHAGEAFGIASIDEALNICRAQRIGHGIRLIDDINFGNGNPKLGRLAQEILDQQVPLEMCPTSNLQTGGVKLMSEHPIAPMKELGFNVTLNTDNRLMSNTSMIREATQVVETFNWGLRELEDLATNAIGGAFISAEEKKDILSLIKNGYAEIL</sequence>
<name>A0A6J7XPZ8_9ZZZZ</name>
<dbReference type="GO" id="GO:0005829">
    <property type="term" value="C:cytosol"/>
    <property type="evidence" value="ECO:0007669"/>
    <property type="project" value="TreeGrafter"/>
</dbReference>
<evidence type="ECO:0000259" key="7">
    <source>
        <dbReference type="Pfam" id="PF00962"/>
    </source>
</evidence>
<organism evidence="8">
    <name type="scientific">freshwater metagenome</name>
    <dbReference type="NCBI Taxonomy" id="449393"/>
    <lineage>
        <taxon>unclassified sequences</taxon>
        <taxon>metagenomes</taxon>
        <taxon>ecological metagenomes</taxon>
    </lineage>
</organism>
<dbReference type="NCBIfam" id="TIGR01430">
    <property type="entry name" value="aden_deam"/>
    <property type="match status" value="1"/>
</dbReference>
<keyword evidence="4" id="KW-0479">Metal-binding</keyword>
<dbReference type="NCBIfam" id="NF006847">
    <property type="entry name" value="PRK09358.1-2"/>
    <property type="match status" value="1"/>
</dbReference>
<reference evidence="8" key="1">
    <citation type="submission" date="2020-05" db="EMBL/GenBank/DDBJ databases">
        <authorList>
            <person name="Chiriac C."/>
            <person name="Salcher M."/>
            <person name="Ghai R."/>
            <person name="Kavagutti S V."/>
        </authorList>
    </citation>
    <scope>NUCLEOTIDE SEQUENCE</scope>
</reference>
<feature type="domain" description="Adenosine deaminase" evidence="7">
    <location>
        <begin position="19"/>
        <end position="357"/>
    </location>
</feature>
<dbReference type="PANTHER" id="PTHR11409:SF43">
    <property type="entry name" value="ADENOSINE DEAMINASE"/>
    <property type="match status" value="1"/>
</dbReference>
<comment type="similarity">
    <text evidence="2">Belongs to the metallo-dependent hydrolases superfamily. Adenosine and AMP deaminases family.</text>
</comment>
<dbReference type="AlphaFoldDB" id="A0A6J7XPZ8"/>
<accession>A0A6J7XPZ8</accession>
<evidence type="ECO:0000256" key="1">
    <source>
        <dbReference type="ARBA" id="ARBA00001947"/>
    </source>
</evidence>
<evidence type="ECO:0000256" key="3">
    <source>
        <dbReference type="ARBA" id="ARBA00012784"/>
    </source>
</evidence>
<evidence type="ECO:0000256" key="4">
    <source>
        <dbReference type="ARBA" id="ARBA00022723"/>
    </source>
</evidence>
<comment type="cofactor">
    <cofactor evidence="1">
        <name>Zn(2+)</name>
        <dbReference type="ChEBI" id="CHEBI:29105"/>
    </cofactor>
</comment>
<dbReference type="SUPFAM" id="SSF51556">
    <property type="entry name" value="Metallo-dependent hydrolases"/>
    <property type="match status" value="1"/>
</dbReference>
<dbReference type="GO" id="GO:0043103">
    <property type="term" value="P:hypoxanthine salvage"/>
    <property type="evidence" value="ECO:0007669"/>
    <property type="project" value="TreeGrafter"/>
</dbReference>
<dbReference type="GO" id="GO:0046872">
    <property type="term" value="F:metal ion binding"/>
    <property type="evidence" value="ECO:0007669"/>
    <property type="project" value="UniProtKB-KW"/>
</dbReference>
<evidence type="ECO:0000313" key="8">
    <source>
        <dbReference type="EMBL" id="CAB5239474.1"/>
    </source>
</evidence>
<dbReference type="EMBL" id="CAFBSG010000003">
    <property type="protein sequence ID" value="CAB5239474.1"/>
    <property type="molecule type" value="Genomic_DNA"/>
</dbReference>
<evidence type="ECO:0000256" key="5">
    <source>
        <dbReference type="ARBA" id="ARBA00022801"/>
    </source>
</evidence>
<proteinExistence type="inferred from homology"/>